<dbReference type="InterPro" id="IPR000160">
    <property type="entry name" value="GGDEF_dom"/>
</dbReference>
<dbReference type="InterPro" id="IPR035919">
    <property type="entry name" value="EAL_sf"/>
</dbReference>
<evidence type="ECO:0000256" key="2">
    <source>
        <dbReference type="SAM" id="Phobius"/>
    </source>
</evidence>
<dbReference type="Pfam" id="PF00672">
    <property type="entry name" value="HAMP"/>
    <property type="match status" value="1"/>
</dbReference>
<evidence type="ECO:0000259" key="5">
    <source>
        <dbReference type="PROSITE" id="PS50887"/>
    </source>
</evidence>
<dbReference type="CDD" id="cd06225">
    <property type="entry name" value="HAMP"/>
    <property type="match status" value="1"/>
</dbReference>
<dbReference type="PROSITE" id="PS50883">
    <property type="entry name" value="EAL"/>
    <property type="match status" value="1"/>
</dbReference>
<dbReference type="SMART" id="SM00267">
    <property type="entry name" value="GGDEF"/>
    <property type="match status" value="1"/>
</dbReference>
<dbReference type="GO" id="GO:0007165">
    <property type="term" value="P:signal transduction"/>
    <property type="evidence" value="ECO:0007669"/>
    <property type="project" value="InterPro"/>
</dbReference>
<protein>
    <submittedName>
        <fullName evidence="6">Diguanylate cyclase/phosphodiesterase</fullName>
    </submittedName>
</protein>
<dbReference type="InterPro" id="IPR029150">
    <property type="entry name" value="dCache_3"/>
</dbReference>
<evidence type="ECO:0000259" key="3">
    <source>
        <dbReference type="PROSITE" id="PS50883"/>
    </source>
</evidence>
<dbReference type="AlphaFoldDB" id="F5RH34"/>
<dbReference type="OrthoDB" id="9813903at2"/>
<dbReference type="SMART" id="SM00052">
    <property type="entry name" value="EAL"/>
    <property type="match status" value="1"/>
</dbReference>
<dbReference type="Proteomes" id="UP000005019">
    <property type="component" value="Unassembled WGS sequence"/>
</dbReference>
<dbReference type="InterPro" id="IPR052155">
    <property type="entry name" value="Biofilm_reg_signaling"/>
</dbReference>
<feature type="transmembrane region" description="Helical" evidence="2">
    <location>
        <begin position="279"/>
        <end position="298"/>
    </location>
</feature>
<dbReference type="InterPro" id="IPR043128">
    <property type="entry name" value="Rev_trsase/Diguanyl_cyclase"/>
</dbReference>
<dbReference type="SUPFAM" id="SSF55073">
    <property type="entry name" value="Nucleotide cyclase"/>
    <property type="match status" value="1"/>
</dbReference>
<evidence type="ECO:0000313" key="7">
    <source>
        <dbReference type="Proteomes" id="UP000005019"/>
    </source>
</evidence>
<dbReference type="Pfam" id="PF14827">
    <property type="entry name" value="dCache_3"/>
    <property type="match status" value="1"/>
</dbReference>
<keyword evidence="2" id="KW-0472">Membrane</keyword>
<dbReference type="PROSITE" id="PS50885">
    <property type="entry name" value="HAMP"/>
    <property type="match status" value="1"/>
</dbReference>
<name>F5RH34_METUF</name>
<evidence type="ECO:0000259" key="4">
    <source>
        <dbReference type="PROSITE" id="PS50885"/>
    </source>
</evidence>
<dbReference type="Pfam" id="PF00990">
    <property type="entry name" value="GGDEF"/>
    <property type="match status" value="1"/>
</dbReference>
<sequence length="806" mass="88252">MMRVGLKWKIAAWCAALLLVTQAGGLLLFGEIGRSSAHDDAREELQTGHRVFDRMLRERTGQLTQAARVLSADYGFREALLSGDRDTITSALANHGGRISADLMLLLALDESVIASSPFDPGSTPDRLHQLIEQARRSSTQDGGGFAVVSGSLYQVVVVPVMAPLPVAWVVMGFGVDQRLMNELKGVTGLEVSFVRLGAEQPGWKLVSSTLAEPLQSELLQRVPASSIRVEPVTLSLSGHDYVSRLHAIDAGGQEQVGAVLQLSLDRALAPWQRLYREWAGLSLLGMLVALLASAFMGRSIASPVVRLAEFARRVESGEYGKPPTVARGDEIGQLADAFVHMTGTIASREARITELAYYDALTGLPNRAYFAERLDEYIREAGARSASVAVVSLDLDRFKMVNDTLGHDFGDLLLKEVARRLREALRNVRDQVARLGGDEFAVLLPDADARQALGVASRIAEAINQPMNLDGQVVDVSASMGVSACPEQGVSGRDLMRQADIAMYLAKRHNSVAEIYDPRHQDQNVERLSLLSELRKAVERDELVLYFQPKVSTQPDRVHHVEALVRWIHPTRGFVPPFEFIPFAEQTGYIKAITLWVMNAAVRQCGQWLANGLEVNVSLNISARDLLNPDLPAVFADMLRQHACPARLITLEITESAVLDDPLRALANLQALRDTGCALSIDDYGTGYSSLSYLRQMPVSEMKIDRSFVMHLLDNPNDEIIVRSTIELAHNMGLKVTAEGVESEEVLERLRALGCDLAQGYLISKPIPADALERWFRDSRWAQSPDAAPAPAVRPSTGAALVTAD</sequence>
<keyword evidence="2" id="KW-1133">Transmembrane helix</keyword>
<dbReference type="PANTHER" id="PTHR44757">
    <property type="entry name" value="DIGUANYLATE CYCLASE DGCP"/>
    <property type="match status" value="1"/>
</dbReference>
<dbReference type="NCBIfam" id="TIGR00254">
    <property type="entry name" value="GGDEF"/>
    <property type="match status" value="1"/>
</dbReference>
<keyword evidence="7" id="KW-1185">Reference proteome</keyword>
<accession>F5RH34</accession>
<dbReference type="Gene3D" id="3.20.20.450">
    <property type="entry name" value="EAL domain"/>
    <property type="match status" value="1"/>
</dbReference>
<feature type="domain" description="EAL" evidence="3">
    <location>
        <begin position="528"/>
        <end position="781"/>
    </location>
</feature>
<dbReference type="Gene3D" id="6.10.340.10">
    <property type="match status" value="1"/>
</dbReference>
<dbReference type="SUPFAM" id="SSF158472">
    <property type="entry name" value="HAMP domain-like"/>
    <property type="match status" value="1"/>
</dbReference>
<dbReference type="FunFam" id="3.30.70.270:FF:000001">
    <property type="entry name" value="Diguanylate cyclase domain protein"/>
    <property type="match status" value="1"/>
</dbReference>
<dbReference type="GO" id="GO:0016020">
    <property type="term" value="C:membrane"/>
    <property type="evidence" value="ECO:0007669"/>
    <property type="project" value="InterPro"/>
</dbReference>
<dbReference type="GO" id="GO:0003824">
    <property type="term" value="F:catalytic activity"/>
    <property type="evidence" value="ECO:0007669"/>
    <property type="project" value="UniProtKB-ARBA"/>
</dbReference>
<dbReference type="PANTHER" id="PTHR44757:SF4">
    <property type="entry name" value="DIGUANYLATE CYCLASE DGCE-RELATED"/>
    <property type="match status" value="1"/>
</dbReference>
<feature type="domain" description="GGDEF" evidence="5">
    <location>
        <begin position="387"/>
        <end position="519"/>
    </location>
</feature>
<organism evidence="6 7">
    <name type="scientific">Methyloversatilis universalis (strain ATCC BAA-1314 / DSM 25237 / JCM 13912 / CCUG 52030 / FAM5)</name>
    <dbReference type="NCBI Taxonomy" id="1000565"/>
    <lineage>
        <taxon>Bacteria</taxon>
        <taxon>Pseudomonadati</taxon>
        <taxon>Pseudomonadota</taxon>
        <taxon>Betaproteobacteria</taxon>
        <taxon>Nitrosomonadales</taxon>
        <taxon>Sterolibacteriaceae</taxon>
        <taxon>Methyloversatilis</taxon>
    </lineage>
</organism>
<dbReference type="STRING" id="1000565.METUNv1_03626"/>
<dbReference type="Gene3D" id="3.30.70.270">
    <property type="match status" value="1"/>
</dbReference>
<dbReference type="PROSITE" id="PS50887">
    <property type="entry name" value="GGDEF"/>
    <property type="match status" value="1"/>
</dbReference>
<feature type="domain" description="HAMP" evidence="4">
    <location>
        <begin position="299"/>
        <end position="351"/>
    </location>
</feature>
<gene>
    <name evidence="6" type="ORF">METUNv1_03626</name>
</gene>
<dbReference type="SUPFAM" id="SSF141868">
    <property type="entry name" value="EAL domain-like"/>
    <property type="match status" value="1"/>
</dbReference>
<dbReference type="RefSeq" id="WP_008064165.1">
    <property type="nucleotide sequence ID" value="NZ_AFHG01000058.1"/>
</dbReference>
<feature type="region of interest" description="Disordered" evidence="1">
    <location>
        <begin position="784"/>
        <end position="806"/>
    </location>
</feature>
<dbReference type="SMART" id="SM00304">
    <property type="entry name" value="HAMP"/>
    <property type="match status" value="1"/>
</dbReference>
<evidence type="ECO:0000256" key="1">
    <source>
        <dbReference type="SAM" id="MobiDB-lite"/>
    </source>
</evidence>
<comment type="caution">
    <text evidence="6">The sequence shown here is derived from an EMBL/GenBank/DDBJ whole genome shotgun (WGS) entry which is preliminary data.</text>
</comment>
<dbReference type="CDD" id="cd01949">
    <property type="entry name" value="GGDEF"/>
    <property type="match status" value="1"/>
</dbReference>
<proteinExistence type="predicted"/>
<dbReference type="InterPro" id="IPR029787">
    <property type="entry name" value="Nucleotide_cyclase"/>
</dbReference>
<dbReference type="InterPro" id="IPR001633">
    <property type="entry name" value="EAL_dom"/>
</dbReference>
<keyword evidence="2" id="KW-0812">Transmembrane</keyword>
<dbReference type="InterPro" id="IPR003660">
    <property type="entry name" value="HAMP_dom"/>
</dbReference>
<dbReference type="eggNOG" id="COG5001">
    <property type="taxonomic scope" value="Bacteria"/>
</dbReference>
<feature type="transmembrane region" description="Helical" evidence="2">
    <location>
        <begin position="153"/>
        <end position="176"/>
    </location>
</feature>
<dbReference type="EMBL" id="AFHG01000058">
    <property type="protein sequence ID" value="EGK70238.1"/>
    <property type="molecule type" value="Genomic_DNA"/>
</dbReference>
<reference evidence="6 7" key="1">
    <citation type="journal article" date="2011" name="J. Bacteriol.">
        <title>Genome sequence of Methyloversatilis universalis FAM5T, a methylotrophic representative of the order Rhodocyclales.</title>
        <authorList>
            <person name="Kittichotirat W."/>
            <person name="Good N.M."/>
            <person name="Hall R."/>
            <person name="Bringel F."/>
            <person name="Lajus A."/>
            <person name="Medigue C."/>
            <person name="Smalley N.E."/>
            <person name="Beck D."/>
            <person name="Bumgarner R."/>
            <person name="Vuilleumier S."/>
            <person name="Kalyuzhnaya M.G."/>
        </authorList>
    </citation>
    <scope>NUCLEOTIDE SEQUENCE [LARGE SCALE GENOMIC DNA]</scope>
    <source>
        <strain evidence="7">ATCC BAA-1314 / JCM 13912 / FAM5</strain>
    </source>
</reference>
<dbReference type="CDD" id="cd01948">
    <property type="entry name" value="EAL"/>
    <property type="match status" value="1"/>
</dbReference>
<evidence type="ECO:0000313" key="6">
    <source>
        <dbReference type="EMBL" id="EGK70238.1"/>
    </source>
</evidence>
<dbReference type="Pfam" id="PF00563">
    <property type="entry name" value="EAL"/>
    <property type="match status" value="1"/>
</dbReference>